<dbReference type="Pfam" id="PF03732">
    <property type="entry name" value="Retrotrans_gag"/>
    <property type="match status" value="1"/>
</dbReference>
<proteinExistence type="predicted"/>
<evidence type="ECO:0000313" key="3">
    <source>
        <dbReference type="EMBL" id="SPC83119.1"/>
    </source>
</evidence>
<protein>
    <recommendedName>
        <fullName evidence="2">Retrotransposon gag domain-containing protein</fullName>
    </recommendedName>
</protein>
<feature type="domain" description="Retrotransposon gag" evidence="2">
    <location>
        <begin position="84"/>
        <end position="172"/>
    </location>
</feature>
<dbReference type="InterPro" id="IPR005162">
    <property type="entry name" value="Retrotrans_gag_dom"/>
</dbReference>
<accession>A0A2N9F8C4</accession>
<dbReference type="AlphaFoldDB" id="A0A2N9F8C4"/>
<dbReference type="EMBL" id="OIVN01000624">
    <property type="protein sequence ID" value="SPC83119.1"/>
    <property type="molecule type" value="Genomic_DNA"/>
</dbReference>
<dbReference type="PANTHER" id="PTHR33223">
    <property type="entry name" value="CCHC-TYPE DOMAIN-CONTAINING PROTEIN"/>
    <property type="match status" value="1"/>
</dbReference>
<sequence>MDPPPQPPLKPEDSENQYAKRVSQINRKIEDLEEKFPNMEVPHKFKDLEFEKYNGTGDPMIHFQMYCIKLAWYAGNEPLSIQTFKENLTGQAAVWFSQLKKLTRWKELVDAFLAQYGHNIHSALDHFDLQRMVNKSGETFQEYAHCWRERAVVVRLPLEEKEMVNIFIDTLKSPYFDETLGLQLQFFAYLIPIGERVEDPVNSKKIVDT</sequence>
<evidence type="ECO:0000256" key="1">
    <source>
        <dbReference type="SAM" id="MobiDB-lite"/>
    </source>
</evidence>
<dbReference type="PANTHER" id="PTHR33223:SF8">
    <property type="entry name" value="OS04G0172440 PROTEIN"/>
    <property type="match status" value="1"/>
</dbReference>
<reference evidence="3" key="1">
    <citation type="submission" date="2018-02" db="EMBL/GenBank/DDBJ databases">
        <authorList>
            <person name="Cohen D.B."/>
            <person name="Kent A.D."/>
        </authorList>
    </citation>
    <scope>NUCLEOTIDE SEQUENCE</scope>
</reference>
<name>A0A2N9F8C4_FAGSY</name>
<feature type="region of interest" description="Disordered" evidence="1">
    <location>
        <begin position="1"/>
        <end position="21"/>
    </location>
</feature>
<organism evidence="3">
    <name type="scientific">Fagus sylvatica</name>
    <name type="common">Beechnut</name>
    <dbReference type="NCBI Taxonomy" id="28930"/>
    <lineage>
        <taxon>Eukaryota</taxon>
        <taxon>Viridiplantae</taxon>
        <taxon>Streptophyta</taxon>
        <taxon>Embryophyta</taxon>
        <taxon>Tracheophyta</taxon>
        <taxon>Spermatophyta</taxon>
        <taxon>Magnoliopsida</taxon>
        <taxon>eudicotyledons</taxon>
        <taxon>Gunneridae</taxon>
        <taxon>Pentapetalae</taxon>
        <taxon>rosids</taxon>
        <taxon>fabids</taxon>
        <taxon>Fagales</taxon>
        <taxon>Fagaceae</taxon>
        <taxon>Fagus</taxon>
    </lineage>
</organism>
<gene>
    <name evidence="3" type="ORF">FSB_LOCUS11001</name>
</gene>
<evidence type="ECO:0000259" key="2">
    <source>
        <dbReference type="Pfam" id="PF03732"/>
    </source>
</evidence>